<dbReference type="Proteomes" id="UP001215151">
    <property type="component" value="Unassembled WGS sequence"/>
</dbReference>
<dbReference type="PANTHER" id="PTHR33112:SF9">
    <property type="entry name" value="HETEROKARYON INCOMPATIBILITY DOMAIN-CONTAINING PROTEIN"/>
    <property type="match status" value="1"/>
</dbReference>
<feature type="domain" description="Heterokaryon incompatibility" evidence="2">
    <location>
        <begin position="337"/>
        <end position="505"/>
    </location>
</feature>
<comment type="caution">
    <text evidence="3">The sequence shown here is derived from an EMBL/GenBank/DDBJ whole genome shotgun (WGS) entry which is preliminary data.</text>
</comment>
<feature type="region of interest" description="Disordered" evidence="1">
    <location>
        <begin position="74"/>
        <end position="98"/>
    </location>
</feature>
<gene>
    <name evidence="3" type="ORF">ONZ51_g5286</name>
</gene>
<organism evidence="3 4">
    <name type="scientific">Trametes cubensis</name>
    <dbReference type="NCBI Taxonomy" id="1111947"/>
    <lineage>
        <taxon>Eukaryota</taxon>
        <taxon>Fungi</taxon>
        <taxon>Dikarya</taxon>
        <taxon>Basidiomycota</taxon>
        <taxon>Agaricomycotina</taxon>
        <taxon>Agaricomycetes</taxon>
        <taxon>Polyporales</taxon>
        <taxon>Polyporaceae</taxon>
        <taxon>Trametes</taxon>
    </lineage>
</organism>
<evidence type="ECO:0000313" key="4">
    <source>
        <dbReference type="Proteomes" id="UP001215151"/>
    </source>
</evidence>
<proteinExistence type="predicted"/>
<keyword evidence="4" id="KW-1185">Reference proteome</keyword>
<dbReference type="Pfam" id="PF06985">
    <property type="entry name" value="HET"/>
    <property type="match status" value="1"/>
</dbReference>
<accession>A0AAD7TU66</accession>
<dbReference type="InterPro" id="IPR010730">
    <property type="entry name" value="HET"/>
</dbReference>
<evidence type="ECO:0000313" key="3">
    <source>
        <dbReference type="EMBL" id="KAJ8482518.1"/>
    </source>
</evidence>
<evidence type="ECO:0000256" key="1">
    <source>
        <dbReference type="SAM" id="MobiDB-lite"/>
    </source>
</evidence>
<sequence length="814" mass="91592">MFEQPGKRRSVSRRDCLSATLESDASTVNNSQKAIALQVTAMDCHGRSLGTAQRDNTFSNNGFLNITTRSEVFSPAETESQHILPHSNPLGSPAAKLATSAAASPSAAKAFSDAESIDESDDDSTWAPPSYYKLDMQPHDVCDHCWRYVFPTGFGLRDAPVRFISDQVGWSQGATYTISHDELLACKSSGCMWYRSLGEEIFGEMIRWFEGQSQTTMIVRVGTQGQLCGSQRADEELTVVIVEDDNPQRDFRLSINADNHATAWIRDWAGTVHVTIPDALSWAKARAEECSREHEACRDFSKWARLEASLPARLIGCSDPLRPRVVDTGALDPQVQYVALSYVWGGEQPNRTTVENLRTYQKTIDLALLPKTIVDAIRVTHGLGIRYLWTDSMCIIQDSREDKHQELAGMRDVYRHAFLTIDAGGAERASEGFLGDSRGIPMDASEWLQFAWSRRHKGRPRQLTVDLLSQDTYPISHDRRQVRERVFAYHGIGSHTQHRAWCLQEKLMSARVLLFISDVIVFSCRTSQKDPLHYIGYPPIPDLIFHPQPSVVRGTHDWKLIHEAWAEIVHDYSRRSLSYAEDKLVACAGVAEFFDRALGPQAEYLAGLWRDSLLFDLCWYQWVQTGRCSLGDPCAPSWSWAAQGHAVQFRGSHFSTEEYIPLSEVVECATTPEDPILPFGRVTAGHLLLRTPLFGPYDLNYLRSISSVFLDEDDKGDIQMDESTSMWIVPLLYRHEDSSSREVRGLVVHLYMTQSDTALVGSSSEYTGIYQRAGYCEVSSWQCREKVIIGPLVDLLGNGVDGRWDFPRTVIQLV</sequence>
<protein>
    <recommendedName>
        <fullName evidence="2">Heterokaryon incompatibility domain-containing protein</fullName>
    </recommendedName>
</protein>
<dbReference type="AlphaFoldDB" id="A0AAD7TU66"/>
<name>A0AAD7TU66_9APHY</name>
<dbReference type="PANTHER" id="PTHR33112">
    <property type="entry name" value="DOMAIN PROTEIN, PUTATIVE-RELATED"/>
    <property type="match status" value="1"/>
</dbReference>
<reference evidence="3" key="1">
    <citation type="submission" date="2022-11" db="EMBL/GenBank/DDBJ databases">
        <title>Genome Sequence of Cubamyces cubensis.</title>
        <authorList>
            <person name="Buettner E."/>
        </authorList>
    </citation>
    <scope>NUCLEOTIDE SEQUENCE</scope>
    <source>
        <strain evidence="3">MPL-01</strain>
    </source>
</reference>
<evidence type="ECO:0000259" key="2">
    <source>
        <dbReference type="Pfam" id="PF06985"/>
    </source>
</evidence>
<dbReference type="EMBL" id="JAPEVG010000112">
    <property type="protein sequence ID" value="KAJ8482518.1"/>
    <property type="molecule type" value="Genomic_DNA"/>
</dbReference>